<dbReference type="RefSeq" id="WP_045016283.1">
    <property type="nucleotide sequence ID" value="NZ_JWJH01000001.1"/>
</dbReference>
<sequence length="78" mass="9169">MQEKKARIISRGNRIVGRGRDVCPQEESPGLLNRRRQDFAGVVDKVERRVIAWHCKAQDREPLSLPTDVSEWTEWQQR</sequence>
<evidence type="ECO:0000313" key="2">
    <source>
        <dbReference type="Proteomes" id="UP000052068"/>
    </source>
</evidence>
<gene>
    <name evidence="1" type="ORF">RS75_00410</name>
</gene>
<reference evidence="1 2" key="1">
    <citation type="submission" date="2015-03" db="EMBL/GenBank/DDBJ databases">
        <title>Draft Genome Sequences of Agrobacterium nepotum Strain 39/7T (= CFBP 7436T = LMG 26435T) and Agrobacterium sp. Strain KFB 330 (= CFBP 8308 = LMG 28674).</title>
        <authorList>
            <person name="Kuzmanovic N."/>
            <person name="Pulawska J."/>
            <person name="Obradovic A."/>
        </authorList>
    </citation>
    <scope>NUCLEOTIDE SEQUENCE [LARGE SCALE GENOMIC DNA]</scope>
    <source>
        <strain evidence="1 2">39/7</strain>
    </source>
</reference>
<dbReference type="Proteomes" id="UP000052068">
    <property type="component" value="Unassembled WGS sequence"/>
</dbReference>
<comment type="caution">
    <text evidence="1">The sequence shown here is derived from an EMBL/GenBank/DDBJ whole genome shotgun (WGS) entry which is preliminary data.</text>
</comment>
<accession>A0ABR5CXX8</accession>
<keyword evidence="2" id="KW-1185">Reference proteome</keyword>
<name>A0ABR5CXX8_9HYPH</name>
<evidence type="ECO:0000313" key="1">
    <source>
        <dbReference type="EMBL" id="KJF69680.1"/>
    </source>
</evidence>
<organism evidence="1 2">
    <name type="scientific">Rhizobium nepotum 39/7</name>
    <dbReference type="NCBI Taxonomy" id="1368418"/>
    <lineage>
        <taxon>Bacteria</taxon>
        <taxon>Pseudomonadati</taxon>
        <taxon>Pseudomonadota</taxon>
        <taxon>Alphaproteobacteria</taxon>
        <taxon>Hyphomicrobiales</taxon>
        <taxon>Rhizobiaceae</taxon>
        <taxon>Rhizobium/Agrobacterium group</taxon>
        <taxon>Rhizobium</taxon>
    </lineage>
</organism>
<proteinExistence type="predicted"/>
<dbReference type="EMBL" id="JWJH01000001">
    <property type="protein sequence ID" value="KJF69680.1"/>
    <property type="molecule type" value="Genomic_DNA"/>
</dbReference>
<protein>
    <submittedName>
        <fullName evidence="1">Uncharacterized protein</fullName>
    </submittedName>
</protein>